<dbReference type="Pfam" id="PF12805">
    <property type="entry name" value="FUSC-like"/>
    <property type="match status" value="1"/>
</dbReference>
<organism evidence="10 11">
    <name type="scientific">Neptunitalea chrysea</name>
    <dbReference type="NCBI Taxonomy" id="1647581"/>
    <lineage>
        <taxon>Bacteria</taxon>
        <taxon>Pseudomonadati</taxon>
        <taxon>Bacteroidota</taxon>
        <taxon>Flavobacteriia</taxon>
        <taxon>Flavobacteriales</taxon>
        <taxon>Flavobacteriaceae</taxon>
        <taxon>Neptunitalea</taxon>
    </lineage>
</organism>
<feature type="transmembrane region" description="Helical" evidence="7">
    <location>
        <begin position="513"/>
        <end position="535"/>
    </location>
</feature>
<dbReference type="EMBL" id="BRVP01000019">
    <property type="protein sequence ID" value="GLB53561.1"/>
    <property type="molecule type" value="Genomic_DNA"/>
</dbReference>
<feature type="transmembrane region" description="Helical" evidence="7">
    <location>
        <begin position="112"/>
        <end position="130"/>
    </location>
</feature>
<keyword evidence="2" id="KW-1003">Cell membrane</keyword>
<feature type="domain" description="Integral membrane protein YccS N-terminal" evidence="8">
    <location>
        <begin position="71"/>
        <end position="342"/>
    </location>
</feature>
<proteinExistence type="inferred from homology"/>
<feature type="transmembrane region" description="Helical" evidence="7">
    <location>
        <begin position="490"/>
        <end position="507"/>
    </location>
</feature>
<evidence type="ECO:0008006" key="12">
    <source>
        <dbReference type="Google" id="ProtNLM"/>
    </source>
</evidence>
<dbReference type="PANTHER" id="PTHR30509:SF8">
    <property type="entry name" value="INNER MEMBRANE PROTEIN YCCS"/>
    <property type="match status" value="1"/>
</dbReference>
<dbReference type="AlphaFoldDB" id="A0A9W6B6R5"/>
<dbReference type="Proteomes" id="UP001143545">
    <property type="component" value="Unassembled WGS sequence"/>
</dbReference>
<dbReference type="InterPro" id="IPR032692">
    <property type="entry name" value="YccS_N"/>
</dbReference>
<feature type="transmembrane region" description="Helical" evidence="7">
    <location>
        <begin position="420"/>
        <end position="437"/>
    </location>
</feature>
<comment type="similarity">
    <text evidence="6">Belongs to the YccS/YhfK family.</text>
</comment>
<keyword evidence="4 7" id="KW-1133">Transmembrane helix</keyword>
<feature type="transmembrane region" description="Helical" evidence="7">
    <location>
        <begin position="12"/>
        <end position="34"/>
    </location>
</feature>
<feature type="transmembrane region" description="Helical" evidence="7">
    <location>
        <begin position="466"/>
        <end position="483"/>
    </location>
</feature>
<evidence type="ECO:0000256" key="2">
    <source>
        <dbReference type="ARBA" id="ARBA00022475"/>
    </source>
</evidence>
<evidence type="ECO:0000313" key="10">
    <source>
        <dbReference type="EMBL" id="GLB53561.1"/>
    </source>
</evidence>
<comment type="subcellular location">
    <subcellularLocation>
        <location evidence="1">Cell membrane</location>
        <topology evidence="1">Multi-pass membrane protein</topology>
    </subcellularLocation>
</comment>
<keyword evidence="5 7" id="KW-0472">Membrane</keyword>
<evidence type="ECO:0000256" key="5">
    <source>
        <dbReference type="ARBA" id="ARBA00023136"/>
    </source>
</evidence>
<feature type="transmembrane region" description="Helical" evidence="7">
    <location>
        <begin position="136"/>
        <end position="160"/>
    </location>
</feature>
<evidence type="ECO:0000256" key="6">
    <source>
        <dbReference type="ARBA" id="ARBA00043993"/>
    </source>
</evidence>
<protein>
    <recommendedName>
        <fullName evidence="12">TIGR01666 family membrane protein</fullName>
    </recommendedName>
</protein>
<comment type="caution">
    <text evidence="10">The sequence shown here is derived from an EMBL/GenBank/DDBJ whole genome shotgun (WGS) entry which is preliminary data.</text>
</comment>
<dbReference type="InterPro" id="IPR049453">
    <property type="entry name" value="Memb_transporter_dom"/>
</dbReference>
<feature type="transmembrane region" description="Helical" evidence="7">
    <location>
        <begin position="444"/>
        <end position="460"/>
    </location>
</feature>
<evidence type="ECO:0000313" key="11">
    <source>
        <dbReference type="Proteomes" id="UP001143545"/>
    </source>
</evidence>
<feature type="transmembrane region" description="Helical" evidence="7">
    <location>
        <begin position="64"/>
        <end position="83"/>
    </location>
</feature>
<feature type="transmembrane region" description="Helical" evidence="7">
    <location>
        <begin position="397"/>
        <end position="414"/>
    </location>
</feature>
<dbReference type="PANTHER" id="PTHR30509">
    <property type="entry name" value="P-HYDROXYBENZOIC ACID EFFLUX PUMP SUBUNIT-RELATED"/>
    <property type="match status" value="1"/>
</dbReference>
<evidence type="ECO:0000256" key="3">
    <source>
        <dbReference type="ARBA" id="ARBA00022692"/>
    </source>
</evidence>
<evidence type="ECO:0000256" key="4">
    <source>
        <dbReference type="ARBA" id="ARBA00022989"/>
    </source>
</evidence>
<keyword evidence="3 7" id="KW-0812">Transmembrane</keyword>
<gene>
    <name evidence="10" type="ORF">NBRC110019_26020</name>
</gene>
<reference evidence="10" key="1">
    <citation type="submission" date="2022-07" db="EMBL/GenBank/DDBJ databases">
        <title>Taxonomy of Novel Oxalotrophic and Methylotrophic Bacteria.</title>
        <authorList>
            <person name="Sahin N."/>
            <person name="Tani A."/>
        </authorList>
    </citation>
    <scope>NUCLEOTIDE SEQUENCE</scope>
    <source>
        <strain evidence="10">AM327</strain>
    </source>
</reference>
<evidence type="ECO:0000259" key="8">
    <source>
        <dbReference type="Pfam" id="PF12805"/>
    </source>
</evidence>
<keyword evidence="11" id="KW-1185">Reference proteome</keyword>
<dbReference type="GO" id="GO:0005886">
    <property type="term" value="C:plasma membrane"/>
    <property type="evidence" value="ECO:0007669"/>
    <property type="project" value="UniProtKB-SubCell"/>
</dbReference>
<dbReference type="RefSeq" id="WP_281755614.1">
    <property type="nucleotide sequence ID" value="NZ_BRVP01000019.1"/>
</dbReference>
<name>A0A9W6B6R5_9FLAO</name>
<evidence type="ECO:0000256" key="7">
    <source>
        <dbReference type="SAM" id="Phobius"/>
    </source>
</evidence>
<feature type="domain" description="Integral membrane bound transporter" evidence="9">
    <location>
        <begin position="408"/>
        <end position="529"/>
    </location>
</feature>
<dbReference type="Pfam" id="PF13515">
    <property type="entry name" value="FUSC_2"/>
    <property type="match status" value="1"/>
</dbReference>
<evidence type="ECO:0000259" key="9">
    <source>
        <dbReference type="Pfam" id="PF13515"/>
    </source>
</evidence>
<accession>A0A9W6B6R5</accession>
<sequence>MIQKLLLFLKTYDFRKGILFATLGFLLFLSGSYFFPDTPFGIAMGMGILLSAISDVPGTKKHTYIGILTGIALAIISFLLVHLTIYNTWILLATITALVFANSYISVYGLRASMVSFSGLLAIALGFIPMGSDGEFYKSAIFILLGSGIYIFTSFIINLVKPKQIGEQLVVECMQLTAAYLKTRAAIPLSNNKEVLLQKLLSLQITINDKHENLRAVILKQPSKVMGSGYHRRLLLIFIELVDILELAVANPINYKDFSNRFGSEIKILNAFSELLKSNAELLMDLSYKISDKKVDHKAPKLRFLLNNIQEAIEHYKETHEVSNVRRNNVILLRNLVDYEEQQVQKLETIERILANDFNLEDAKDPDQPNRFITNQDYSLKKLKDNFNFNSVIFKHALRLTLCVMAGFLIGTFFKLQNTYWIIITILVIMRPNYGLTKQRTIQRVIGTLIGAAISFLAIYLTNNMYIYAGITFIAMIFAFAYIQRNYLKAATFITINIVFVFAMFSSDPFGIINSRIVDTIIGAALCVIFNYFFYPAWESSNISNTLKNSLLANQHYLKEISAIYINKQKSITEYKLSRKTAFIQIGNLHAAFQRMSQEPKSKKSKVSELYEIVILQHTFLSAAAALGTYIQSHKTTEASHHFEAYINSIINILDACILTLEDKKNTVEAAVDNIKNANNYLSETYNNLLIKRQEELNTGQIKISEQLRSDLKEIKLLYDQLKYLTKLSVKLEKQVTHFTKQP</sequence>
<evidence type="ECO:0000256" key="1">
    <source>
        <dbReference type="ARBA" id="ARBA00004651"/>
    </source>
</evidence>